<evidence type="ECO:0000313" key="3">
    <source>
        <dbReference type="Proteomes" id="UP000235786"/>
    </source>
</evidence>
<dbReference type="OrthoDB" id="2157530at2759"/>
<accession>A0A2J6RZ79</accession>
<dbReference type="InterPro" id="IPR052895">
    <property type="entry name" value="HetReg/Transcr_Mod"/>
</dbReference>
<dbReference type="PANTHER" id="PTHR24148">
    <property type="entry name" value="ANKYRIN REPEAT DOMAIN-CONTAINING PROTEIN 39 HOMOLOG-RELATED"/>
    <property type="match status" value="1"/>
</dbReference>
<feature type="domain" description="Heterokaryon incompatibility" evidence="1">
    <location>
        <begin position="57"/>
        <end position="202"/>
    </location>
</feature>
<keyword evidence="3" id="KW-1185">Reference proteome</keyword>
<organism evidence="2 3">
    <name type="scientific">Hyaloscypha variabilis (strain UAMH 11265 / GT02V1 / F)</name>
    <name type="common">Meliniomyces variabilis</name>
    <dbReference type="NCBI Taxonomy" id="1149755"/>
    <lineage>
        <taxon>Eukaryota</taxon>
        <taxon>Fungi</taxon>
        <taxon>Dikarya</taxon>
        <taxon>Ascomycota</taxon>
        <taxon>Pezizomycotina</taxon>
        <taxon>Leotiomycetes</taxon>
        <taxon>Helotiales</taxon>
        <taxon>Hyaloscyphaceae</taxon>
        <taxon>Hyaloscypha</taxon>
        <taxon>Hyaloscypha variabilis</taxon>
    </lineage>
</organism>
<dbReference type="STRING" id="1149755.A0A2J6RZ79"/>
<gene>
    <name evidence="2" type="ORF">L207DRAFT_482437</name>
</gene>
<dbReference type="Pfam" id="PF06985">
    <property type="entry name" value="HET"/>
    <property type="match status" value="1"/>
</dbReference>
<name>A0A2J6RZ79_HYAVF</name>
<protein>
    <submittedName>
        <fullName evidence="2">HET-domain-containing protein</fullName>
    </submittedName>
</protein>
<sequence length="372" mass="42916">MSTFHDSTSKFQYKPLDSPDSIRILLLHPSSASPANLYCDLIQTTISACDRDLFEHYVALSYVWGSTNDLQTILLERRHFQITRNLSEALHNIRESSRAIRLWVDAICINQQDDSERNQQVALMGKIYSIARHTIIYLGHSTPLIDVAFRDAAELEVTLTSDRYIYSEDDQGADAHCETHMKFVAGDLLRRAWFTRIWVFQELVLSRDPWVQCAKSRLKWAAFCNALLDAKVVDGSNFTTPKDPDYIVPERPNSLLEMLRSLQDVRNRHWLQSLEQRRFSAYALVDLVRSRRGLGATDPRDIIFGHISLAPSLFNNQFNTIMPAYHKSVEEVFMDFAYDVIKQCGHLGIFYYKESLGLSERRSNLASWAPDW</sequence>
<dbReference type="PANTHER" id="PTHR24148:SF73">
    <property type="entry name" value="HET DOMAIN PROTEIN (AFU_ORTHOLOGUE AFUA_8G01020)"/>
    <property type="match status" value="1"/>
</dbReference>
<evidence type="ECO:0000313" key="2">
    <source>
        <dbReference type="EMBL" id="PMD43824.1"/>
    </source>
</evidence>
<reference evidence="2 3" key="1">
    <citation type="submission" date="2016-04" db="EMBL/GenBank/DDBJ databases">
        <title>A degradative enzymes factory behind the ericoid mycorrhizal symbiosis.</title>
        <authorList>
            <consortium name="DOE Joint Genome Institute"/>
            <person name="Martino E."/>
            <person name="Morin E."/>
            <person name="Grelet G."/>
            <person name="Kuo A."/>
            <person name="Kohler A."/>
            <person name="Daghino S."/>
            <person name="Barry K."/>
            <person name="Choi C."/>
            <person name="Cichocki N."/>
            <person name="Clum A."/>
            <person name="Copeland A."/>
            <person name="Hainaut M."/>
            <person name="Haridas S."/>
            <person name="Labutti K."/>
            <person name="Lindquist E."/>
            <person name="Lipzen A."/>
            <person name="Khouja H.-R."/>
            <person name="Murat C."/>
            <person name="Ohm R."/>
            <person name="Olson A."/>
            <person name="Spatafora J."/>
            <person name="Veneault-Fourrey C."/>
            <person name="Henrissat B."/>
            <person name="Grigoriev I."/>
            <person name="Martin F."/>
            <person name="Perotto S."/>
        </authorList>
    </citation>
    <scope>NUCLEOTIDE SEQUENCE [LARGE SCALE GENOMIC DNA]</scope>
    <source>
        <strain evidence="2 3">F</strain>
    </source>
</reference>
<feature type="non-terminal residue" evidence="2">
    <location>
        <position position="372"/>
    </location>
</feature>
<dbReference type="InterPro" id="IPR010730">
    <property type="entry name" value="HET"/>
</dbReference>
<proteinExistence type="predicted"/>
<dbReference type="AlphaFoldDB" id="A0A2J6RZ79"/>
<dbReference type="EMBL" id="KZ613941">
    <property type="protein sequence ID" value="PMD43824.1"/>
    <property type="molecule type" value="Genomic_DNA"/>
</dbReference>
<dbReference type="Proteomes" id="UP000235786">
    <property type="component" value="Unassembled WGS sequence"/>
</dbReference>
<evidence type="ECO:0000259" key="1">
    <source>
        <dbReference type="Pfam" id="PF06985"/>
    </source>
</evidence>